<dbReference type="Proteomes" id="UP001165960">
    <property type="component" value="Unassembled WGS sequence"/>
</dbReference>
<organism evidence="1 2">
    <name type="scientific">Entomophthora muscae</name>
    <dbReference type="NCBI Taxonomy" id="34485"/>
    <lineage>
        <taxon>Eukaryota</taxon>
        <taxon>Fungi</taxon>
        <taxon>Fungi incertae sedis</taxon>
        <taxon>Zoopagomycota</taxon>
        <taxon>Entomophthoromycotina</taxon>
        <taxon>Entomophthoromycetes</taxon>
        <taxon>Entomophthorales</taxon>
        <taxon>Entomophthoraceae</taxon>
        <taxon>Entomophthora</taxon>
    </lineage>
</organism>
<keyword evidence="1" id="KW-0418">Kinase</keyword>
<dbReference type="EC" id="2.7.11.21" evidence="1"/>
<keyword evidence="1" id="KW-0808">Transferase</keyword>
<accession>A0ACC2RP95</accession>
<protein>
    <submittedName>
        <fullName evidence="1">Serine/threonine-protein kinase plk4</fullName>
        <ecNumber evidence="1">2.7.11.21</ecNumber>
    </submittedName>
</protein>
<proteinExistence type="predicted"/>
<evidence type="ECO:0000313" key="2">
    <source>
        <dbReference type="Proteomes" id="UP001165960"/>
    </source>
</evidence>
<sequence length="219" mass="24821">MLQLISAVKHFKESHIEHTELNLSNIYYTDDMSLYIKHFGLATQIDVVVNYDEIKPKTDFYTSPKVANRSHPSPTDDIIALGEIMYTLLVGTPLDKVEDRETIYFTPLSKISSEAKDLVTRILSDNPEERLNIQQIETHPFFLKFSEPFPTDEPQHNSTSTNIPRAQAKRSVDSDGFTYPIENPDRYIHHKKFKTCSGSSLHSSSSLPSSSVGLESVTE</sequence>
<evidence type="ECO:0000313" key="1">
    <source>
        <dbReference type="EMBL" id="KAJ9051892.1"/>
    </source>
</evidence>
<keyword evidence="2" id="KW-1185">Reference proteome</keyword>
<dbReference type="EMBL" id="QTSX02007072">
    <property type="protein sequence ID" value="KAJ9051892.1"/>
    <property type="molecule type" value="Genomic_DNA"/>
</dbReference>
<name>A0ACC2RP95_9FUNG</name>
<reference evidence="1" key="1">
    <citation type="submission" date="2022-04" db="EMBL/GenBank/DDBJ databases">
        <title>Genome of the entomopathogenic fungus Entomophthora muscae.</title>
        <authorList>
            <person name="Elya C."/>
            <person name="Lovett B.R."/>
            <person name="Lee E."/>
            <person name="Macias A.M."/>
            <person name="Hajek A.E."/>
            <person name="De Bivort B.L."/>
            <person name="Kasson M.T."/>
            <person name="De Fine Licht H.H."/>
            <person name="Stajich J.E."/>
        </authorList>
    </citation>
    <scope>NUCLEOTIDE SEQUENCE</scope>
    <source>
        <strain evidence="1">Berkeley</strain>
    </source>
</reference>
<gene>
    <name evidence="1" type="primary">PLK4_2</name>
    <name evidence="1" type="ORF">DSO57_1039513</name>
</gene>
<comment type="caution">
    <text evidence="1">The sequence shown here is derived from an EMBL/GenBank/DDBJ whole genome shotgun (WGS) entry which is preliminary data.</text>
</comment>